<evidence type="ECO:0000313" key="1">
    <source>
        <dbReference type="EMBL" id="SDY64569.1"/>
    </source>
</evidence>
<dbReference type="EMBL" id="FNPK01000018">
    <property type="protein sequence ID" value="SDY64569.1"/>
    <property type="molecule type" value="Genomic_DNA"/>
</dbReference>
<dbReference type="STRING" id="595670.SAMN05421643_11844"/>
<gene>
    <name evidence="1" type="ORF">SAMN05421643_11844</name>
</gene>
<dbReference type="InterPro" id="IPR009560">
    <property type="entry name" value="DUF1176"/>
</dbReference>
<protein>
    <recommendedName>
        <fullName evidence="3">DUF1176 domain-containing protein</fullName>
    </recommendedName>
</protein>
<organism evidence="1 2">
    <name type="scientific">Acinetobacter kyonggiensis</name>
    <dbReference type="NCBI Taxonomy" id="595670"/>
    <lineage>
        <taxon>Bacteria</taxon>
        <taxon>Pseudomonadati</taxon>
        <taxon>Pseudomonadota</taxon>
        <taxon>Gammaproteobacteria</taxon>
        <taxon>Moraxellales</taxon>
        <taxon>Moraxellaceae</taxon>
        <taxon>Acinetobacter</taxon>
    </lineage>
</organism>
<name>A0A1H3LK97_9GAMM</name>
<dbReference type="Proteomes" id="UP000199035">
    <property type="component" value="Unassembled WGS sequence"/>
</dbReference>
<dbReference type="RefSeq" id="WP_092691546.1">
    <property type="nucleotide sequence ID" value="NZ_FNPK01000018.1"/>
</dbReference>
<accession>A0A1H3LK97</accession>
<dbReference type="Pfam" id="PF06674">
    <property type="entry name" value="DUF1176"/>
    <property type="match status" value="1"/>
</dbReference>
<sequence>MKAFQHLFVLVCFTVTSSVGYAKAIQGMSFAHQDWEIYCSNTGTCRAAGYQDERIENMPASLLIIRKTGEKQAVQMRFALSEYDQALDKKNLKNIHFYVNAKDFGAVTVDGSEAPLLGVLNTAQVNGLLQQTQKSVNIVFKNVHYSWKISDAGMTATLLKMDDFQKRVGTVGALVKKGTADESKVLVAQPKLMLKKIKTTSKPYLVLKPDTKPYKALYTTLMAAQPKLQDGHGFCEGIYTENGVQSQKIELYKLSNQKVLATTLCWRGAYNEGFGAWVIDGSLKGKATFVTESASDFAEGEISSSQKGRGIGDCWSMSEWIWDGKTFVQSIDRWSGMCKGVAAGGVWNLDLIESVVR</sequence>
<reference evidence="2" key="1">
    <citation type="submission" date="2016-10" db="EMBL/GenBank/DDBJ databases">
        <authorList>
            <person name="Varghese N."/>
            <person name="Submissions S."/>
        </authorList>
    </citation>
    <scope>NUCLEOTIDE SEQUENCE [LARGE SCALE GENOMIC DNA]</scope>
    <source>
        <strain evidence="2">ANC 5109</strain>
    </source>
</reference>
<dbReference type="AlphaFoldDB" id="A0A1H3LK97"/>
<evidence type="ECO:0000313" key="2">
    <source>
        <dbReference type="Proteomes" id="UP000199035"/>
    </source>
</evidence>
<proteinExistence type="predicted"/>
<keyword evidence="2" id="KW-1185">Reference proteome</keyword>
<evidence type="ECO:0008006" key="3">
    <source>
        <dbReference type="Google" id="ProtNLM"/>
    </source>
</evidence>